<dbReference type="CDD" id="cd00761">
    <property type="entry name" value="Glyco_tranf_GTA_type"/>
    <property type="match status" value="1"/>
</dbReference>
<organism evidence="3 4">
    <name type="scientific">Tautonia sociabilis</name>
    <dbReference type="NCBI Taxonomy" id="2080755"/>
    <lineage>
        <taxon>Bacteria</taxon>
        <taxon>Pseudomonadati</taxon>
        <taxon>Planctomycetota</taxon>
        <taxon>Planctomycetia</taxon>
        <taxon>Isosphaerales</taxon>
        <taxon>Isosphaeraceae</taxon>
        <taxon>Tautonia</taxon>
    </lineage>
</organism>
<feature type="transmembrane region" description="Helical" evidence="1">
    <location>
        <begin position="12"/>
        <end position="32"/>
    </location>
</feature>
<gene>
    <name evidence="3" type="ORF">TsocGM_15000</name>
</gene>
<dbReference type="SUPFAM" id="SSF53448">
    <property type="entry name" value="Nucleotide-diphospho-sugar transferases"/>
    <property type="match status" value="1"/>
</dbReference>
<comment type="caution">
    <text evidence="3">The sequence shown here is derived from an EMBL/GenBank/DDBJ whole genome shotgun (WGS) entry which is preliminary data.</text>
</comment>
<dbReference type="RefSeq" id="WP_126726281.1">
    <property type="nucleotide sequence ID" value="NZ_RYZH01000028.1"/>
</dbReference>
<evidence type="ECO:0000256" key="1">
    <source>
        <dbReference type="SAM" id="Phobius"/>
    </source>
</evidence>
<feature type="transmembrane region" description="Helical" evidence="1">
    <location>
        <begin position="308"/>
        <end position="330"/>
    </location>
</feature>
<keyword evidence="1" id="KW-0472">Membrane</keyword>
<dbReference type="GO" id="GO:0016740">
    <property type="term" value="F:transferase activity"/>
    <property type="evidence" value="ECO:0007669"/>
    <property type="project" value="UniProtKB-KW"/>
</dbReference>
<feature type="transmembrane region" description="Helical" evidence="1">
    <location>
        <begin position="356"/>
        <end position="378"/>
    </location>
</feature>
<evidence type="ECO:0000313" key="3">
    <source>
        <dbReference type="EMBL" id="RUL86946.1"/>
    </source>
</evidence>
<dbReference type="PANTHER" id="PTHR43646:SF3">
    <property type="entry name" value="SLR1566 PROTEIN"/>
    <property type="match status" value="1"/>
</dbReference>
<protein>
    <submittedName>
        <fullName evidence="3">Glycosyltransferase</fullName>
    </submittedName>
</protein>
<reference evidence="3 4" key="2">
    <citation type="submission" date="2019-01" db="EMBL/GenBank/DDBJ databases">
        <title>Tautonia sociabilis, a novel thermotolerant planctomycete of Isosphaeraceae family, isolated from a 4000 m deep subterranean habitat.</title>
        <authorList>
            <person name="Kovaleva O.L."/>
            <person name="Elcheninov A.G."/>
            <person name="Van Heerden E."/>
            <person name="Toshchakov S.V."/>
            <person name="Novikov A."/>
            <person name="Bonch-Osmolovskaya E.A."/>
            <person name="Kublanov I.V."/>
        </authorList>
    </citation>
    <scope>NUCLEOTIDE SEQUENCE [LARGE SCALE GENOMIC DNA]</scope>
    <source>
        <strain evidence="3 4">GM2012</strain>
    </source>
</reference>
<keyword evidence="3" id="KW-0808">Transferase</keyword>
<dbReference type="Pfam" id="PF00535">
    <property type="entry name" value="Glycos_transf_2"/>
    <property type="match status" value="1"/>
</dbReference>
<feature type="domain" description="Glycosyltransferase 2-like" evidence="2">
    <location>
        <begin position="55"/>
        <end position="226"/>
    </location>
</feature>
<dbReference type="Gene3D" id="3.90.550.10">
    <property type="entry name" value="Spore Coat Polysaccharide Biosynthesis Protein SpsA, Chain A"/>
    <property type="match status" value="1"/>
</dbReference>
<evidence type="ECO:0000313" key="4">
    <source>
        <dbReference type="Proteomes" id="UP000280296"/>
    </source>
</evidence>
<reference evidence="3 4" key="1">
    <citation type="submission" date="2018-12" db="EMBL/GenBank/DDBJ databases">
        <authorList>
            <person name="Toschakov S.V."/>
        </authorList>
    </citation>
    <scope>NUCLEOTIDE SEQUENCE [LARGE SCALE GENOMIC DNA]</scope>
    <source>
        <strain evidence="3 4">GM2012</strain>
    </source>
</reference>
<dbReference type="Proteomes" id="UP000280296">
    <property type="component" value="Unassembled WGS sequence"/>
</dbReference>
<evidence type="ECO:0000259" key="2">
    <source>
        <dbReference type="Pfam" id="PF00535"/>
    </source>
</evidence>
<dbReference type="OrthoDB" id="9806525at2"/>
<keyword evidence="1" id="KW-0812">Transmembrane</keyword>
<dbReference type="InterPro" id="IPR029044">
    <property type="entry name" value="Nucleotide-diphossugar_trans"/>
</dbReference>
<dbReference type="PANTHER" id="PTHR43646">
    <property type="entry name" value="GLYCOSYLTRANSFERASE"/>
    <property type="match status" value="1"/>
</dbReference>
<sequence>MSLSPSQQAILWIYAALVAAWPIRHLVISLIARKLDWLDLRSPRLNGPGLPAVTAIIPAKDEEQALPCCLESVRSQSYPNLDILVVDDRSADGTAAVARRAAEADPRVRVLCLTELPPGWTGKTHALHVAAAEARGDWLWFLDADTQHHPDCLAIVMAYARRTNAALASLLPEMRCETFWEKVVTPLAGIVLMRTYPTFLANDDRRPLAFANGQFLLIERSAYEAVGGHRAVRDRFVEDIGLARLVKGLGLPVKTAVAPEISSTRMYTSLGSLVRGWSRILYDAHDRRVLPLVGKIIEPLIFSQTGDVALVAALGLLALGQTGPFSWWLLGLSLTHQVLKQSVLYRMFAWNAPRTAAFAIFYPLAGIVSDVILLRAIWMCLTGRVTWRGTSYGDPDGSGLPSPASGRAEATR</sequence>
<keyword evidence="1" id="KW-1133">Transmembrane helix</keyword>
<keyword evidence="4" id="KW-1185">Reference proteome</keyword>
<dbReference type="EMBL" id="RYZH01000028">
    <property type="protein sequence ID" value="RUL86946.1"/>
    <property type="molecule type" value="Genomic_DNA"/>
</dbReference>
<proteinExistence type="predicted"/>
<dbReference type="InterPro" id="IPR001173">
    <property type="entry name" value="Glyco_trans_2-like"/>
</dbReference>
<name>A0A432MIH0_9BACT</name>
<dbReference type="AlphaFoldDB" id="A0A432MIH0"/>
<accession>A0A432MIH0</accession>